<keyword evidence="8" id="KW-1185">Reference proteome</keyword>
<comment type="similarity">
    <text evidence="3 4">Belongs to the TRAFAC class myosin-kinesin ATPase superfamily. Kinesin family.</text>
</comment>
<dbReference type="InterPro" id="IPR019821">
    <property type="entry name" value="Kinesin_motor_CS"/>
</dbReference>
<dbReference type="InterPro" id="IPR001752">
    <property type="entry name" value="Kinesin_motor_dom"/>
</dbReference>
<proteinExistence type="inferred from homology"/>
<keyword evidence="4" id="KW-0493">Microtubule</keyword>
<name>A0A7J6N2P8_PERCH</name>
<evidence type="ECO:0000313" key="8">
    <source>
        <dbReference type="Proteomes" id="UP000591131"/>
    </source>
</evidence>
<evidence type="ECO:0000256" key="5">
    <source>
        <dbReference type="SAM" id="MobiDB-lite"/>
    </source>
</evidence>
<evidence type="ECO:0000256" key="4">
    <source>
        <dbReference type="RuleBase" id="RU000394"/>
    </source>
</evidence>
<feature type="binding site" evidence="3">
    <location>
        <begin position="320"/>
        <end position="327"/>
    </location>
    <ligand>
        <name>ATP</name>
        <dbReference type="ChEBI" id="CHEBI:30616"/>
    </ligand>
</feature>
<dbReference type="CDD" id="cd00106">
    <property type="entry name" value="KISc"/>
    <property type="match status" value="1"/>
</dbReference>
<dbReference type="InterPro" id="IPR027640">
    <property type="entry name" value="Kinesin-like_fam"/>
</dbReference>
<protein>
    <recommendedName>
        <fullName evidence="4">Kinesin-like protein</fullName>
    </recommendedName>
</protein>
<evidence type="ECO:0000313" key="7">
    <source>
        <dbReference type="EMBL" id="KAF4677944.1"/>
    </source>
</evidence>
<dbReference type="SUPFAM" id="SSF52540">
    <property type="entry name" value="P-loop containing nucleoside triphosphate hydrolases"/>
    <property type="match status" value="1"/>
</dbReference>
<dbReference type="Gene3D" id="3.40.850.10">
    <property type="entry name" value="Kinesin motor domain"/>
    <property type="match status" value="1"/>
</dbReference>
<organism evidence="7 8">
    <name type="scientific">Perkinsus chesapeaki</name>
    <name type="common">Clam parasite</name>
    <name type="synonym">Perkinsus andrewsi</name>
    <dbReference type="NCBI Taxonomy" id="330153"/>
    <lineage>
        <taxon>Eukaryota</taxon>
        <taxon>Sar</taxon>
        <taxon>Alveolata</taxon>
        <taxon>Perkinsozoa</taxon>
        <taxon>Perkinsea</taxon>
        <taxon>Perkinsida</taxon>
        <taxon>Perkinsidae</taxon>
        <taxon>Perkinsus</taxon>
    </lineage>
</organism>
<dbReference type="Proteomes" id="UP000591131">
    <property type="component" value="Unassembled WGS sequence"/>
</dbReference>
<dbReference type="PANTHER" id="PTHR47972:SF28">
    <property type="entry name" value="KINESIN-LIKE PROTEIN KLP-3"/>
    <property type="match status" value="1"/>
</dbReference>
<dbReference type="InterPro" id="IPR011993">
    <property type="entry name" value="PH-like_dom_sf"/>
</dbReference>
<dbReference type="PROSITE" id="PS50067">
    <property type="entry name" value="KINESIN_MOTOR_2"/>
    <property type="match status" value="1"/>
</dbReference>
<evidence type="ECO:0000256" key="3">
    <source>
        <dbReference type="PROSITE-ProRule" id="PRU00283"/>
    </source>
</evidence>
<keyword evidence="2 3" id="KW-0067">ATP-binding</keyword>
<sequence length="593" mass="64857">MLLAKYNYSNSQRTRRLFWVSKDLTRLCWRGHRSGHAILHPAADYQNVSLSEVVAIVHGPKSTTFRKCEVLSDPPWYCFSLLLKDRTLDLAVLPSLKQDASDACPPEFTGEQLLFAWTLGLANLCQKVAPLHRSDVLLGMARMKIEVAASTRGTSYNAHVLESLRCARLIQSPGSSTATSSARGLREDTEGHSGGMNPQLQAENELLRQRLADLASENRSLRETVSTLRGNVRVVVRIRPRLPEESNIPSSVNCSNDNTVVCGMSDGRQRAVQLDAVFAANATQVDVYVGHVRNLVDAVSRALAWFNVLDGYNACVFAYGPTGSGKTYTMFGSANKKLDLGIHEQVLRDIFTAKNGEGGDDITLSISVIEIYNEKIYDLLSPGKSSVKAIVGRSADDVVLEGMVQRTPLNLNESLEMLEAALAARRTASTRLNERSSRSHCVVTIHVTSRCAYVKATQRGKLHLIDLAGSESVSRSGATGDTLREAQLINKSLSTLADVFNALLTRQQKTGSCHPSRPDSTVHVPYRNSKLTLMLKDSLGGNAKALMSNKLRFEVDQVSPSAADTCQTMATLNFASRARMVELGPVRRNAPIS</sequence>
<dbReference type="PROSITE" id="PS00411">
    <property type="entry name" value="KINESIN_MOTOR_1"/>
    <property type="match status" value="1"/>
</dbReference>
<feature type="compositionally biased region" description="Polar residues" evidence="5">
    <location>
        <begin position="172"/>
        <end position="182"/>
    </location>
</feature>
<dbReference type="OrthoDB" id="3176171at2759"/>
<dbReference type="Gene3D" id="2.30.29.30">
    <property type="entry name" value="Pleckstrin-homology domain (PH domain)/Phosphotyrosine-binding domain (PTB)"/>
    <property type="match status" value="1"/>
</dbReference>
<dbReference type="Pfam" id="PF00225">
    <property type="entry name" value="Kinesin"/>
    <property type="match status" value="1"/>
</dbReference>
<keyword evidence="1 3" id="KW-0547">Nucleotide-binding</keyword>
<dbReference type="GO" id="GO:0005874">
    <property type="term" value="C:microtubule"/>
    <property type="evidence" value="ECO:0007669"/>
    <property type="project" value="UniProtKB-KW"/>
</dbReference>
<evidence type="ECO:0000256" key="1">
    <source>
        <dbReference type="ARBA" id="ARBA00022741"/>
    </source>
</evidence>
<dbReference type="AlphaFoldDB" id="A0A7J6N2P8"/>
<dbReference type="InterPro" id="IPR027417">
    <property type="entry name" value="P-loop_NTPase"/>
</dbReference>
<accession>A0A7J6N2P8</accession>
<gene>
    <name evidence="7" type="ORF">FOL47_008048</name>
</gene>
<dbReference type="SMART" id="SM00129">
    <property type="entry name" value="KISc"/>
    <property type="match status" value="1"/>
</dbReference>
<reference evidence="7 8" key="1">
    <citation type="submission" date="2020-04" db="EMBL/GenBank/DDBJ databases">
        <title>Perkinsus chesapeaki whole genome sequence.</title>
        <authorList>
            <person name="Bogema D.R."/>
        </authorList>
    </citation>
    <scope>NUCLEOTIDE SEQUENCE [LARGE SCALE GENOMIC DNA]</scope>
    <source>
        <strain evidence="7">ATCC PRA-425</strain>
    </source>
</reference>
<evidence type="ECO:0000259" key="6">
    <source>
        <dbReference type="PROSITE" id="PS50067"/>
    </source>
</evidence>
<dbReference type="GO" id="GO:0007018">
    <property type="term" value="P:microtubule-based movement"/>
    <property type="evidence" value="ECO:0007669"/>
    <property type="project" value="InterPro"/>
</dbReference>
<dbReference type="GO" id="GO:0003777">
    <property type="term" value="F:microtubule motor activity"/>
    <property type="evidence" value="ECO:0007669"/>
    <property type="project" value="InterPro"/>
</dbReference>
<dbReference type="GO" id="GO:0008017">
    <property type="term" value="F:microtubule binding"/>
    <property type="evidence" value="ECO:0007669"/>
    <property type="project" value="InterPro"/>
</dbReference>
<feature type="domain" description="Kinesin motor" evidence="6">
    <location>
        <begin position="231"/>
        <end position="581"/>
    </location>
</feature>
<dbReference type="InterPro" id="IPR036961">
    <property type="entry name" value="Kinesin_motor_dom_sf"/>
</dbReference>
<dbReference type="PRINTS" id="PR00380">
    <property type="entry name" value="KINESINHEAVY"/>
</dbReference>
<dbReference type="EMBL" id="JAAPAO010000005">
    <property type="protein sequence ID" value="KAF4677944.1"/>
    <property type="molecule type" value="Genomic_DNA"/>
</dbReference>
<dbReference type="PANTHER" id="PTHR47972">
    <property type="entry name" value="KINESIN-LIKE PROTEIN KLP-3"/>
    <property type="match status" value="1"/>
</dbReference>
<keyword evidence="3 4" id="KW-0505">Motor protein</keyword>
<feature type="region of interest" description="Disordered" evidence="5">
    <location>
        <begin position="172"/>
        <end position="198"/>
    </location>
</feature>
<evidence type="ECO:0000256" key="2">
    <source>
        <dbReference type="ARBA" id="ARBA00022840"/>
    </source>
</evidence>
<dbReference type="GO" id="GO:0005524">
    <property type="term" value="F:ATP binding"/>
    <property type="evidence" value="ECO:0007669"/>
    <property type="project" value="UniProtKB-UniRule"/>
</dbReference>
<comment type="caution">
    <text evidence="7">The sequence shown here is derived from an EMBL/GenBank/DDBJ whole genome shotgun (WGS) entry which is preliminary data.</text>
</comment>